<keyword evidence="9" id="KW-1185">Reference proteome</keyword>
<dbReference type="RefSeq" id="WP_141369486.1">
    <property type="nucleotide sequence ID" value="NZ_BJLQ01000008.1"/>
</dbReference>
<evidence type="ECO:0000256" key="5">
    <source>
        <dbReference type="ARBA" id="ARBA00023136"/>
    </source>
</evidence>
<feature type="transmembrane region" description="Helical" evidence="6">
    <location>
        <begin position="384"/>
        <end position="408"/>
    </location>
</feature>
<feature type="transmembrane region" description="Helical" evidence="6">
    <location>
        <begin position="285"/>
        <end position="305"/>
    </location>
</feature>
<feature type="transmembrane region" description="Helical" evidence="6">
    <location>
        <begin position="205"/>
        <end position="225"/>
    </location>
</feature>
<dbReference type="EMBL" id="BJLQ01000008">
    <property type="protein sequence ID" value="GEA83847.1"/>
    <property type="molecule type" value="Genomic_DNA"/>
</dbReference>
<evidence type="ECO:0000256" key="4">
    <source>
        <dbReference type="ARBA" id="ARBA00022989"/>
    </source>
</evidence>
<organism evidence="8 9">
    <name type="scientific">Cellulomonas gelida</name>
    <dbReference type="NCBI Taxonomy" id="1712"/>
    <lineage>
        <taxon>Bacteria</taxon>
        <taxon>Bacillati</taxon>
        <taxon>Actinomycetota</taxon>
        <taxon>Actinomycetes</taxon>
        <taxon>Micrococcales</taxon>
        <taxon>Cellulomonadaceae</taxon>
        <taxon>Cellulomonas</taxon>
    </lineage>
</organism>
<feature type="transmembrane region" description="Helical" evidence="6">
    <location>
        <begin position="325"/>
        <end position="347"/>
    </location>
</feature>
<gene>
    <name evidence="8" type="ORF">CGE01nite_10980</name>
</gene>
<feature type="transmembrane region" description="Helical" evidence="6">
    <location>
        <begin position="68"/>
        <end position="89"/>
    </location>
</feature>
<comment type="caution">
    <text evidence="8">The sequence shown here is derived from an EMBL/GenBank/DDBJ whole genome shotgun (WGS) entry which is preliminary data.</text>
</comment>
<reference evidence="8 9" key="1">
    <citation type="submission" date="2019-06" db="EMBL/GenBank/DDBJ databases">
        <title>Whole genome shotgun sequence of Cellulomonas gelida NBRC 3748.</title>
        <authorList>
            <person name="Hosoyama A."/>
            <person name="Uohara A."/>
            <person name="Ohji S."/>
            <person name="Ichikawa N."/>
        </authorList>
    </citation>
    <scope>NUCLEOTIDE SEQUENCE [LARGE SCALE GENOMIC DNA]</scope>
    <source>
        <strain evidence="8 9">NBRC 3748</strain>
    </source>
</reference>
<sequence length="451" mass="46346">MNVVVGLAPRLARASGRDGRLTTTLAVLAFAVTSALATSVLAATLGFVERAQHPVTGFEERLGETYVLLAWVATVLLVVPLLTLGGAAARLGVARRNERLATLRLLGATPREVVGLTLVETATQGLAGAVLGTVLYGVLLPVWAAIPLLGRTFTVGELWVGPGVLALVWLVVPLLAAVSGAVTLRQVVVSPLGVARRVRPPALRAVRVVVAVVAFASFVVVSMTLQLFAAAAVAVLLGALALAFLAVNAIGPWLLGVAGRRRLRRARTPAQLLAARRLLDDPRGVWRVVGGLALASFVAGALAVIPALADVSGDDADTRLLTGDIVTGGLLTLLIAFLLAAASAGIAQAASVLDRRRELALAHLAGAPAELFDDVRRREVVGPVVVASVGSAALALALLLPLLGFAVLTAPQGPLLLAASLAVGVLLVLAATETSRPLLRRVLAETVVRVD</sequence>
<dbReference type="Proteomes" id="UP000320461">
    <property type="component" value="Unassembled WGS sequence"/>
</dbReference>
<accession>A0A4Y3KIM1</accession>
<proteinExistence type="predicted"/>
<evidence type="ECO:0000256" key="3">
    <source>
        <dbReference type="ARBA" id="ARBA00022692"/>
    </source>
</evidence>
<dbReference type="AlphaFoldDB" id="A0A4Y3KIM1"/>
<feature type="transmembrane region" description="Helical" evidence="6">
    <location>
        <begin position="414"/>
        <end position="432"/>
    </location>
</feature>
<evidence type="ECO:0000313" key="9">
    <source>
        <dbReference type="Proteomes" id="UP000320461"/>
    </source>
</evidence>
<dbReference type="Pfam" id="PF02687">
    <property type="entry name" value="FtsX"/>
    <property type="match status" value="1"/>
</dbReference>
<evidence type="ECO:0000259" key="7">
    <source>
        <dbReference type="Pfam" id="PF02687"/>
    </source>
</evidence>
<dbReference type="OrthoDB" id="5118998at2"/>
<evidence type="ECO:0000256" key="1">
    <source>
        <dbReference type="ARBA" id="ARBA00004651"/>
    </source>
</evidence>
<feature type="domain" description="ABC3 transporter permease C-terminal" evidence="7">
    <location>
        <begin position="89"/>
        <end position="185"/>
    </location>
</feature>
<keyword evidence="4 6" id="KW-1133">Transmembrane helix</keyword>
<evidence type="ECO:0000256" key="6">
    <source>
        <dbReference type="SAM" id="Phobius"/>
    </source>
</evidence>
<comment type="subcellular location">
    <subcellularLocation>
        <location evidence="1">Cell membrane</location>
        <topology evidence="1">Multi-pass membrane protein</topology>
    </subcellularLocation>
</comment>
<dbReference type="InterPro" id="IPR003838">
    <property type="entry name" value="ABC3_permease_C"/>
</dbReference>
<name>A0A4Y3KIM1_9CELL</name>
<feature type="transmembrane region" description="Helical" evidence="6">
    <location>
        <begin position="231"/>
        <end position="255"/>
    </location>
</feature>
<protein>
    <recommendedName>
        <fullName evidence="7">ABC3 transporter permease C-terminal domain-containing protein</fullName>
    </recommendedName>
</protein>
<keyword evidence="3 6" id="KW-0812">Transmembrane</keyword>
<feature type="transmembrane region" description="Helical" evidence="6">
    <location>
        <begin position="126"/>
        <end position="146"/>
    </location>
</feature>
<keyword evidence="5 6" id="KW-0472">Membrane</keyword>
<feature type="transmembrane region" description="Helical" evidence="6">
    <location>
        <begin position="158"/>
        <end position="184"/>
    </location>
</feature>
<feature type="transmembrane region" description="Helical" evidence="6">
    <location>
        <begin position="21"/>
        <end position="48"/>
    </location>
</feature>
<evidence type="ECO:0000256" key="2">
    <source>
        <dbReference type="ARBA" id="ARBA00022475"/>
    </source>
</evidence>
<dbReference type="GO" id="GO:0005886">
    <property type="term" value="C:plasma membrane"/>
    <property type="evidence" value="ECO:0007669"/>
    <property type="project" value="UniProtKB-SubCell"/>
</dbReference>
<keyword evidence="2" id="KW-1003">Cell membrane</keyword>
<evidence type="ECO:0000313" key="8">
    <source>
        <dbReference type="EMBL" id="GEA83847.1"/>
    </source>
</evidence>